<organism evidence="1 2">
    <name type="scientific">Saccharopolyspora phatthalungensis</name>
    <dbReference type="NCBI Taxonomy" id="664693"/>
    <lineage>
        <taxon>Bacteria</taxon>
        <taxon>Bacillati</taxon>
        <taxon>Actinomycetota</taxon>
        <taxon>Actinomycetes</taxon>
        <taxon>Pseudonocardiales</taxon>
        <taxon>Pseudonocardiaceae</taxon>
        <taxon>Saccharopolyspora</taxon>
    </lineage>
</organism>
<evidence type="ECO:0000313" key="2">
    <source>
        <dbReference type="Proteomes" id="UP000584374"/>
    </source>
</evidence>
<gene>
    <name evidence="1" type="ORF">BJ970_004963</name>
</gene>
<name>A0A840QFQ3_9PSEU</name>
<accession>A0A840QFQ3</accession>
<sequence>MPADAWAMLVVAVDIADSESVTLFAGCREPQHHAADIVDGALVLRLGPPPHIDDPDDPTRADIELLLAYQGR</sequence>
<protein>
    <submittedName>
        <fullName evidence="1">Uncharacterized protein</fullName>
    </submittedName>
</protein>
<evidence type="ECO:0000313" key="1">
    <source>
        <dbReference type="EMBL" id="MBB5157429.1"/>
    </source>
</evidence>
<reference evidence="1 2" key="1">
    <citation type="submission" date="2020-08" db="EMBL/GenBank/DDBJ databases">
        <title>Sequencing the genomes of 1000 actinobacteria strains.</title>
        <authorList>
            <person name="Klenk H.-P."/>
        </authorList>
    </citation>
    <scope>NUCLEOTIDE SEQUENCE [LARGE SCALE GENOMIC DNA]</scope>
    <source>
        <strain evidence="1 2">DSM 45584</strain>
    </source>
</reference>
<dbReference type="Proteomes" id="UP000584374">
    <property type="component" value="Unassembled WGS sequence"/>
</dbReference>
<dbReference type="AlphaFoldDB" id="A0A840QFQ3"/>
<dbReference type="RefSeq" id="WP_184728359.1">
    <property type="nucleotide sequence ID" value="NZ_JACHIW010000001.1"/>
</dbReference>
<dbReference type="EMBL" id="JACHIW010000001">
    <property type="protein sequence ID" value="MBB5157429.1"/>
    <property type="molecule type" value="Genomic_DNA"/>
</dbReference>
<keyword evidence="2" id="KW-1185">Reference proteome</keyword>
<proteinExistence type="predicted"/>
<comment type="caution">
    <text evidence="1">The sequence shown here is derived from an EMBL/GenBank/DDBJ whole genome shotgun (WGS) entry which is preliminary data.</text>
</comment>